<feature type="transmembrane region" description="Helical" evidence="12">
    <location>
        <begin position="649"/>
        <end position="671"/>
    </location>
</feature>
<feature type="compositionally biased region" description="Basic and acidic residues" evidence="11">
    <location>
        <begin position="1"/>
        <end position="14"/>
    </location>
</feature>
<feature type="compositionally biased region" description="Polar residues" evidence="11">
    <location>
        <begin position="140"/>
        <end position="151"/>
    </location>
</feature>
<keyword evidence="4" id="KW-0328">Glycosyltransferase</keyword>
<evidence type="ECO:0000256" key="10">
    <source>
        <dbReference type="ARBA" id="ARBA00047777"/>
    </source>
</evidence>
<dbReference type="GO" id="GO:0006075">
    <property type="term" value="P:(1-&gt;3)-beta-D-glucan biosynthetic process"/>
    <property type="evidence" value="ECO:0007669"/>
    <property type="project" value="InterPro"/>
</dbReference>
<feature type="transmembrane region" description="Helical" evidence="12">
    <location>
        <begin position="518"/>
        <end position="540"/>
    </location>
</feature>
<sequence length="1905" mass="217748">MSGHYDEGYDHQGHGDAYYQDEQQHGYYDQNEYSNYGEGYYDQSGYYGDQAGGYYEGGHDNYYNDQYYDQGHGGAEEYAHAGEPRGRGGSEEDSESFSDFTMRSETARAADMDYYGRGDERYNSYNESQMGGNGYGYRPPSSQVSYGGNRSSGASTPVYGMDYTNALPAGQRSREPYPAWTSDAQIPLSKEEIEDIFIDLVNKFGFQRDSMRNMYDHLMTLLDSRASRMTPNQALLSLHADYIGGDNANYRRWYFAAHLDLDDAVGFANMQLGKANRRTRKARKAAKKAASENPENEQETLEAMEGDNSLEAAEYRWKTRMNRMSQHERCRQIALYLLCWGEANQVRFTPECLCFIFKCADDYLNSQACQNRVEPVEEGTYLNNVITPLYSYLRDQGYEIYDGKYVRRERDHAQIIGYDDVNQLFWYPQGIERIILEDKTRLVDIPTEERWEKLKDVNWKKVFFKTYRETRSWFHLITNFNRIWVIHLGAFWFFTAYNAKVIYTKDYQQQLNNQPPAAYSWSAVALAGTVVSFINILATLFEWAYVPRKWAGAEHLTRRLMFLLLVFVINIAPSVYVFGVSKEGTDIAAKVLGIVQFFIALATFFFFAVMPLGGLFGSYMKKNTRTYVASQTFTASFPSLSGNGMWMSYGMWVCVFAAKLVESYFFLTLSLKDPIRILKPMKVDHCLGDAIIGDTLCHYQPQILLGLMCFTDVTLFFLDSYLWYIILNTVFSVARSFYLGVSVWSPWRNIFSRLPKRIYSKVLATTDMEIKYKPKVLISQVWNAVVISMYREHLLAIDHVQKLLYHQVPSEQEGKRTLRAPTFFVSQEDHSFRTEFFPSQSEAERRISFFAQSLSTPIPEPLPVDNMPTFTVMIPHYSEKILLSLREIIREDEPYSRVTLLEYLKQLHPHEWDCFVKDTKILADETSQFNGEYEKSEKDAARSKIDDLPFYCIGFKSAAPEYTLRTRIWASLRCQTLYRTISGFMNYSRAIKLLYRVENPEVVQMFGGNSDKLERELERMARRKFKICVSMQRYAKFNKEERENTEFLLRAYPDLQIAYLDEEEPVNEGEEPRLYSALIDGHSELLENGFRKPKFRIQLSGNPILGDGKSDNQNHAIIFYRGEYIQLIDANQDNYLEECLKIRSVLAEFEELTTENVSPYTPGIPSTATDPVAILGAREYIFSENIGILGDVAAGKEQTFGTLFARTLAEIGGKLHYGHPDFLNGIFMTTRGGVSKAQKGLHLNEDIYAGMNAMLRGGRIKHCEYFQCGKGRDQGFGSILNFTTKIGTGMGEQFLSREYYYLGTQLPLDRFLSFYYAHGGFHVNNMFVMLSVNMFMIVCINLGALRHESIICHYNPNVPITDPLMPTGCVDLVPITNWVNRCVLSIFIVFFISFVPLVVQELTERGVWRAATRLAKQFGSLSFMFEVFVCQIYANAVQQDVSYGGARYIGTGRGFATARIPFGVLYSRFAGPSIYLGARNLLMLLFATSTMWAASLIWFWVSLTALCVSPFLFNPHQFSWNDFFIDYRDYLRWLSRGNSRSHNSSWIAFCRLSRTRITGYKRKVLGVPSEKLSGDVPRARITNIFFSEILGPLVLVAATGIPYLYINARTGVTQDNPKATNSLLRIAIVAFAPIAVNAGVAGAMFGMACCMGPLFSMCCKKFGAVLAAIAHAIAVIMLLAFFEVMFFLEGWDWPRCISGMIAMAAIQRFVYKLIIATALTREFKNDQSNIAWWTGKWYNMGWHSLSQPGREFLCKITELGYFAADFVIGHLLLFAMLPALAVPYIDKFHSVILFWLRPSRQIRPPIYSLKQSKLRRRRVIRFAILYFVMLVIFIVLIAAPLVVRKLNIDLPSIPDSLMQPLDAGEKHNDTHTYYTGSGLPAGFVAYSGSGSSSSSTAGAKMMFMF</sequence>
<dbReference type="Pfam" id="PF23605">
    <property type="entry name" value="FKS1_dom2"/>
    <property type="match status" value="1"/>
</dbReference>
<dbReference type="GO" id="GO:0005886">
    <property type="term" value="C:plasma membrane"/>
    <property type="evidence" value="ECO:0007669"/>
    <property type="project" value="TreeGrafter"/>
</dbReference>
<dbReference type="GO" id="GO:0003843">
    <property type="term" value="F:1,3-beta-D-glucan synthase activity"/>
    <property type="evidence" value="ECO:0007669"/>
    <property type="project" value="UniProtKB-EC"/>
</dbReference>
<dbReference type="InterPro" id="IPR003440">
    <property type="entry name" value="Glyco_trans_48_dom"/>
</dbReference>
<feature type="transmembrane region" description="Helical" evidence="12">
    <location>
        <begin position="591"/>
        <end position="616"/>
    </location>
</feature>
<accession>A0A225APZ6</accession>
<dbReference type="Pfam" id="PF02364">
    <property type="entry name" value="Glucan_synthase"/>
    <property type="match status" value="1"/>
</dbReference>
<feature type="region of interest" description="Disordered" evidence="11">
    <location>
        <begin position="278"/>
        <end position="305"/>
    </location>
</feature>
<evidence type="ECO:0000313" key="14">
    <source>
        <dbReference type="EMBL" id="OKL63702.1"/>
    </source>
</evidence>
<reference evidence="14 15" key="1">
    <citation type="submission" date="2015-06" db="EMBL/GenBank/DDBJ databases">
        <title>Talaromyces atroroseus IBT 11181 draft genome.</title>
        <authorList>
            <person name="Rasmussen K.B."/>
            <person name="Rasmussen S."/>
            <person name="Petersen B."/>
            <person name="Sicheritz-Ponten T."/>
            <person name="Mortensen U.H."/>
            <person name="Thrane U."/>
        </authorList>
    </citation>
    <scope>NUCLEOTIDE SEQUENCE [LARGE SCALE GENOMIC DNA]</scope>
    <source>
        <strain evidence="14 15">IBT 11181</strain>
    </source>
</reference>
<dbReference type="PANTHER" id="PTHR12741">
    <property type="entry name" value="LYST-INTERACTING PROTEIN LIP5 DOPAMINE RESPONSIVE PROTEIN DRG-1"/>
    <property type="match status" value="1"/>
</dbReference>
<dbReference type="Pfam" id="PF14288">
    <property type="entry name" value="FKS1_dom1"/>
    <property type="match status" value="1"/>
</dbReference>
<evidence type="ECO:0000256" key="4">
    <source>
        <dbReference type="ARBA" id="ARBA00022676"/>
    </source>
</evidence>
<feature type="region of interest" description="Disordered" evidence="11">
    <location>
        <begin position="1"/>
        <end position="38"/>
    </location>
</feature>
<evidence type="ECO:0000256" key="5">
    <source>
        <dbReference type="ARBA" id="ARBA00022679"/>
    </source>
</evidence>
<feature type="transmembrane region" description="Helical" evidence="12">
    <location>
        <begin position="1626"/>
        <end position="1650"/>
    </location>
</feature>
<feature type="region of interest" description="Disordered" evidence="11">
    <location>
        <begin position="65"/>
        <end position="103"/>
    </location>
</feature>
<feature type="transmembrane region" description="Helical" evidence="12">
    <location>
        <begin position="1382"/>
        <end position="1399"/>
    </location>
</feature>
<dbReference type="GO" id="GO:0000148">
    <property type="term" value="C:1,3-beta-D-glucan synthase complex"/>
    <property type="evidence" value="ECO:0007669"/>
    <property type="project" value="InterPro"/>
</dbReference>
<keyword evidence="15" id="KW-1185">Reference proteome</keyword>
<dbReference type="RefSeq" id="XP_020123823.1">
    <property type="nucleotide sequence ID" value="XM_020260475.1"/>
</dbReference>
<evidence type="ECO:0000256" key="9">
    <source>
        <dbReference type="ARBA" id="ARBA00031935"/>
    </source>
</evidence>
<evidence type="ECO:0000256" key="1">
    <source>
        <dbReference type="ARBA" id="ARBA00004141"/>
    </source>
</evidence>
<feature type="transmembrane region" description="Helical" evidence="12">
    <location>
        <begin position="473"/>
        <end position="497"/>
    </location>
</feature>
<feature type="transmembrane region" description="Helical" evidence="12">
    <location>
        <begin position="703"/>
        <end position="726"/>
    </location>
</feature>
<dbReference type="Proteomes" id="UP000214365">
    <property type="component" value="Unassembled WGS sequence"/>
</dbReference>
<evidence type="ECO:0000256" key="6">
    <source>
        <dbReference type="ARBA" id="ARBA00022692"/>
    </source>
</evidence>
<dbReference type="SMART" id="SM01205">
    <property type="entry name" value="FKS1_dom1"/>
    <property type="match status" value="1"/>
</dbReference>
<feature type="transmembrane region" description="Helical" evidence="12">
    <location>
        <begin position="1759"/>
        <end position="1785"/>
    </location>
</feature>
<comment type="subcellular location">
    <subcellularLocation>
        <location evidence="1">Membrane</location>
        <topology evidence="1">Multi-pass membrane protein</topology>
    </subcellularLocation>
</comment>
<dbReference type="OrthoDB" id="1880850at2759"/>
<feature type="compositionally biased region" description="Basic and acidic residues" evidence="11">
    <location>
        <begin position="74"/>
        <end position="90"/>
    </location>
</feature>
<feature type="transmembrane region" description="Helical" evidence="12">
    <location>
        <begin position="1584"/>
        <end position="1606"/>
    </location>
</feature>
<gene>
    <name evidence="14" type="ORF">UA08_00646</name>
</gene>
<keyword evidence="7 12" id="KW-1133">Transmembrane helix</keyword>
<dbReference type="InterPro" id="IPR056261">
    <property type="entry name" value="FKS1-like_dom2"/>
</dbReference>
<evidence type="ECO:0000256" key="7">
    <source>
        <dbReference type="ARBA" id="ARBA00022989"/>
    </source>
</evidence>
<proteinExistence type="inferred from homology"/>
<comment type="caution">
    <text evidence="14">The sequence shown here is derived from an EMBL/GenBank/DDBJ whole genome shotgun (WGS) entry which is preliminary data.</text>
</comment>
<feature type="domain" description="1,3-beta-glucan synthase component FKS1-like" evidence="13">
    <location>
        <begin position="327"/>
        <end position="439"/>
    </location>
</feature>
<keyword evidence="6 12" id="KW-0812">Transmembrane</keyword>
<protein>
    <recommendedName>
        <fullName evidence="3">1,3-beta-glucan synthase</fullName>
        <ecNumber evidence="3">2.4.1.34</ecNumber>
    </recommendedName>
    <alternativeName>
        <fullName evidence="9">1,3-beta-D-glucan-UDP glucosyltransferase</fullName>
    </alternativeName>
</protein>
<name>A0A225APZ6_TALAT</name>
<feature type="region of interest" description="Disordered" evidence="11">
    <location>
        <begin position="131"/>
        <end position="151"/>
    </location>
</feature>
<evidence type="ECO:0000256" key="11">
    <source>
        <dbReference type="SAM" id="MobiDB-lite"/>
    </source>
</evidence>
<feature type="transmembrane region" description="Helical" evidence="12">
    <location>
        <begin position="1662"/>
        <end position="1688"/>
    </location>
</feature>
<feature type="transmembrane region" description="Helical" evidence="12">
    <location>
        <begin position="560"/>
        <end position="579"/>
    </location>
</feature>
<dbReference type="EC" id="2.4.1.34" evidence="3"/>
<evidence type="ECO:0000256" key="12">
    <source>
        <dbReference type="SAM" id="Phobius"/>
    </source>
</evidence>
<comment type="similarity">
    <text evidence="2">Belongs to the glycosyltransferase 48 family.</text>
</comment>
<dbReference type="GO" id="GO:0051278">
    <property type="term" value="P:fungal-type cell wall polysaccharide biosynthetic process"/>
    <property type="evidence" value="ECO:0007669"/>
    <property type="project" value="TreeGrafter"/>
</dbReference>
<dbReference type="InterPro" id="IPR026899">
    <property type="entry name" value="FKS1-like_dom1"/>
</dbReference>
<feature type="transmembrane region" description="Helical" evidence="12">
    <location>
        <begin position="1491"/>
        <end position="1513"/>
    </location>
</feature>
<evidence type="ECO:0000313" key="15">
    <source>
        <dbReference type="Proteomes" id="UP000214365"/>
    </source>
</evidence>
<comment type="catalytic activity">
    <reaction evidence="10">
        <text>[(1-&gt;3)-beta-D-glucosyl](n) + UDP-alpha-D-glucose = [(1-&gt;3)-beta-D-glucosyl](n+1) + UDP + H(+)</text>
        <dbReference type="Rhea" id="RHEA:21476"/>
        <dbReference type="Rhea" id="RHEA-COMP:11146"/>
        <dbReference type="Rhea" id="RHEA-COMP:14303"/>
        <dbReference type="ChEBI" id="CHEBI:15378"/>
        <dbReference type="ChEBI" id="CHEBI:37671"/>
        <dbReference type="ChEBI" id="CHEBI:58223"/>
        <dbReference type="ChEBI" id="CHEBI:58885"/>
        <dbReference type="EC" id="2.4.1.34"/>
    </reaction>
</comment>
<dbReference type="EMBL" id="LFMY01000001">
    <property type="protein sequence ID" value="OKL63702.1"/>
    <property type="molecule type" value="Genomic_DNA"/>
</dbReference>
<feature type="transmembrane region" description="Helical" evidence="12">
    <location>
        <begin position="1819"/>
        <end position="1843"/>
    </location>
</feature>
<evidence type="ECO:0000256" key="2">
    <source>
        <dbReference type="ARBA" id="ARBA00009040"/>
    </source>
</evidence>
<feature type="compositionally biased region" description="Basic residues" evidence="11">
    <location>
        <begin position="278"/>
        <end position="287"/>
    </location>
</feature>
<evidence type="ECO:0000256" key="8">
    <source>
        <dbReference type="ARBA" id="ARBA00023136"/>
    </source>
</evidence>
<feature type="compositionally biased region" description="Acidic residues" evidence="11">
    <location>
        <begin position="294"/>
        <end position="305"/>
    </location>
</feature>
<feature type="transmembrane region" description="Helical" evidence="12">
    <location>
        <begin position="1326"/>
        <end position="1345"/>
    </location>
</feature>
<dbReference type="PANTHER" id="PTHR12741:SF48">
    <property type="entry name" value="1,3-BETA-GLUCAN SYNTHASE COMPONENT FKS1-RELATED"/>
    <property type="match status" value="1"/>
</dbReference>
<evidence type="ECO:0000259" key="13">
    <source>
        <dbReference type="SMART" id="SM01205"/>
    </source>
</evidence>
<evidence type="ECO:0000256" key="3">
    <source>
        <dbReference type="ARBA" id="ARBA00012589"/>
    </source>
</evidence>
<keyword evidence="8 12" id="KW-0472">Membrane</keyword>
<organism evidence="14 15">
    <name type="scientific">Talaromyces atroroseus</name>
    <dbReference type="NCBI Taxonomy" id="1441469"/>
    <lineage>
        <taxon>Eukaryota</taxon>
        <taxon>Fungi</taxon>
        <taxon>Dikarya</taxon>
        <taxon>Ascomycota</taxon>
        <taxon>Pezizomycotina</taxon>
        <taxon>Eurotiomycetes</taxon>
        <taxon>Eurotiomycetidae</taxon>
        <taxon>Eurotiales</taxon>
        <taxon>Trichocomaceae</taxon>
        <taxon>Talaromyces</taxon>
        <taxon>Talaromyces sect. Trachyspermi</taxon>
    </lineage>
</organism>
<dbReference type="STRING" id="1441469.A0A225APZ6"/>
<keyword evidence="5" id="KW-0808">Transferase</keyword>
<dbReference type="GeneID" id="31000401"/>